<comment type="caution">
    <text evidence="2">The sequence shown here is derived from an EMBL/GenBank/DDBJ whole genome shotgun (WGS) entry which is preliminary data.</text>
</comment>
<dbReference type="Proteomes" id="UP000283644">
    <property type="component" value="Unassembled WGS sequence"/>
</dbReference>
<feature type="compositionally biased region" description="Basic and acidic residues" evidence="1">
    <location>
        <begin position="1"/>
        <end position="11"/>
    </location>
</feature>
<sequence length="71" mass="8002">MKPWTEGHDDLTSSPPSSELTPAVSHESPPLRAGNMERGLRSLRDLTQHLTTRADDSHAPPVHQYQRDLYL</sequence>
<name>A0A417XS03_9ACTN</name>
<accession>A0A417XS03</accession>
<dbReference type="EMBL" id="QXGH01000063">
    <property type="protein sequence ID" value="RHW22413.1"/>
    <property type="molecule type" value="Genomic_DNA"/>
</dbReference>
<feature type="region of interest" description="Disordered" evidence="1">
    <location>
        <begin position="1"/>
        <end position="71"/>
    </location>
</feature>
<proteinExistence type="predicted"/>
<protein>
    <submittedName>
        <fullName evidence="2">Uncharacterized protein</fullName>
    </submittedName>
</protein>
<dbReference type="AlphaFoldDB" id="A0A417XS03"/>
<keyword evidence="3" id="KW-1185">Reference proteome</keyword>
<reference evidence="2 3" key="1">
    <citation type="submission" date="2018-09" db="EMBL/GenBank/DDBJ databases">
        <title>Genome sequencing of Nocardioides immobilis CCTCC AB 2017083 for comparison to Nocardioides silvaticus.</title>
        <authorList>
            <person name="Li C."/>
            <person name="Wang G."/>
        </authorList>
    </citation>
    <scope>NUCLEOTIDE SEQUENCE [LARGE SCALE GENOMIC DNA]</scope>
    <source>
        <strain evidence="2 3">CCTCC AB 2017083</strain>
    </source>
</reference>
<organism evidence="2 3">
    <name type="scientific">Nocardioides immobilis</name>
    <dbReference type="NCBI Taxonomy" id="2049295"/>
    <lineage>
        <taxon>Bacteria</taxon>
        <taxon>Bacillati</taxon>
        <taxon>Actinomycetota</taxon>
        <taxon>Actinomycetes</taxon>
        <taxon>Propionibacteriales</taxon>
        <taxon>Nocardioidaceae</taxon>
        <taxon>Nocardioides</taxon>
    </lineage>
</organism>
<evidence type="ECO:0000313" key="3">
    <source>
        <dbReference type="Proteomes" id="UP000283644"/>
    </source>
</evidence>
<evidence type="ECO:0000256" key="1">
    <source>
        <dbReference type="SAM" id="MobiDB-lite"/>
    </source>
</evidence>
<feature type="compositionally biased region" description="Basic and acidic residues" evidence="1">
    <location>
        <begin position="38"/>
        <end position="58"/>
    </location>
</feature>
<evidence type="ECO:0000313" key="2">
    <source>
        <dbReference type="EMBL" id="RHW22413.1"/>
    </source>
</evidence>
<gene>
    <name evidence="2" type="ORF">D0Z08_31505</name>
</gene>